<dbReference type="AlphaFoldDB" id="A0A068R554"/>
<gene>
    <name evidence="1" type="ORF">XPG1_2671</name>
</gene>
<dbReference type="EMBL" id="FO704551">
    <property type="protein sequence ID" value="CDG22323.1"/>
    <property type="molecule type" value="Genomic_DNA"/>
</dbReference>
<accession>A0A068R554</accession>
<keyword evidence="2" id="KW-1185">Reference proteome</keyword>
<dbReference type="RefSeq" id="WP_045959273.1">
    <property type="nucleotide sequence ID" value="NZ_FO704551.1"/>
</dbReference>
<dbReference type="KEGG" id="xpo:XPG1_2671"/>
<sequence>MINSAWKQETGEIKTPIWGIVGKDDPHVSQDDIMEWKLLTHEFKGCQIADGDHFYLNKNRLEIIKSINGMAINNNEEN</sequence>
<reference evidence="1 2" key="1">
    <citation type="submission" date="2013-07" db="EMBL/GenBank/DDBJ databases">
        <authorList>
            <person name="Genoscope - CEA"/>
        </authorList>
    </citation>
    <scope>NUCLEOTIDE SEQUENCE [LARGE SCALE GENOMIC DNA]</scope>
    <source>
        <strain evidence="1 2">G6</strain>
    </source>
</reference>
<evidence type="ECO:0000313" key="1">
    <source>
        <dbReference type="EMBL" id="CDG22323.1"/>
    </source>
</evidence>
<dbReference type="OrthoDB" id="8480037at2"/>
<dbReference type="HOGENOM" id="CLU_2621246_0_0_6"/>
<name>A0A068R554_9GAMM</name>
<protein>
    <submittedName>
        <fullName evidence="1">Uncharacterized protein</fullName>
    </submittedName>
</protein>
<proteinExistence type="predicted"/>
<evidence type="ECO:0000313" key="2">
    <source>
        <dbReference type="Proteomes" id="UP000032735"/>
    </source>
</evidence>
<organism evidence="1 2">
    <name type="scientific">Xenorhabdus poinarii G6</name>
    <dbReference type="NCBI Taxonomy" id="1354304"/>
    <lineage>
        <taxon>Bacteria</taxon>
        <taxon>Pseudomonadati</taxon>
        <taxon>Pseudomonadota</taxon>
        <taxon>Gammaproteobacteria</taxon>
        <taxon>Enterobacterales</taxon>
        <taxon>Morganellaceae</taxon>
        <taxon>Xenorhabdus</taxon>
    </lineage>
</organism>
<dbReference type="Proteomes" id="UP000032735">
    <property type="component" value="Chromosome"/>
</dbReference>